<evidence type="ECO:0000259" key="6">
    <source>
        <dbReference type="Pfam" id="PF01957"/>
    </source>
</evidence>
<dbReference type="EMBL" id="CP001742">
    <property type="protein sequence ID" value="ADL19318.1"/>
    <property type="molecule type" value="Genomic_DNA"/>
</dbReference>
<evidence type="ECO:0000313" key="8">
    <source>
        <dbReference type="Proteomes" id="UP000000346"/>
    </source>
</evidence>
<comment type="subcellular location">
    <subcellularLocation>
        <location evidence="1">Membrane</location>
        <topology evidence="1">Multi-pass membrane protein</topology>
    </subcellularLocation>
</comment>
<dbReference type="OrthoDB" id="29132at2157"/>
<dbReference type="GeneID" id="9499151"/>
<proteinExistence type="predicted"/>
<dbReference type="Pfam" id="PF01957">
    <property type="entry name" value="NfeD"/>
    <property type="match status" value="1"/>
</dbReference>
<dbReference type="PANTHER" id="PTHR33507">
    <property type="entry name" value="INNER MEMBRANE PROTEIN YBBJ"/>
    <property type="match status" value="1"/>
</dbReference>
<evidence type="ECO:0000313" key="7">
    <source>
        <dbReference type="EMBL" id="ADL19318.1"/>
    </source>
</evidence>
<keyword evidence="8" id="KW-1185">Reference proteome</keyword>
<evidence type="ECO:0000256" key="1">
    <source>
        <dbReference type="ARBA" id="ARBA00004141"/>
    </source>
</evidence>
<keyword evidence="4 5" id="KW-0472">Membrane</keyword>
<dbReference type="HOGENOM" id="CLU_1880960_0_0_2"/>
<dbReference type="Proteomes" id="UP000000346">
    <property type="component" value="Chromosome"/>
</dbReference>
<dbReference type="InterPro" id="IPR012340">
    <property type="entry name" value="NA-bd_OB-fold"/>
</dbReference>
<organism evidence="7 8">
    <name type="scientific">Acidilobus saccharovorans (strain DSM 16705 / JCM 18335 / VKM B-2471 / 345-15)</name>
    <dbReference type="NCBI Taxonomy" id="666510"/>
    <lineage>
        <taxon>Archaea</taxon>
        <taxon>Thermoproteota</taxon>
        <taxon>Thermoprotei</taxon>
        <taxon>Acidilobales</taxon>
        <taxon>Acidilobaceae</taxon>
        <taxon>Acidilobus</taxon>
    </lineage>
</organism>
<evidence type="ECO:0000256" key="2">
    <source>
        <dbReference type="ARBA" id="ARBA00022692"/>
    </source>
</evidence>
<dbReference type="InterPro" id="IPR052165">
    <property type="entry name" value="Membrane_assoc_protease"/>
</dbReference>
<feature type="domain" description="NfeD-like C-terminal" evidence="6">
    <location>
        <begin position="76"/>
        <end position="132"/>
    </location>
</feature>
<dbReference type="KEGG" id="asc:ASAC_0912"/>
<keyword evidence="2 5" id="KW-0812">Transmembrane</keyword>
<dbReference type="InParanoid" id="D9Q1Y0"/>
<reference evidence="7 8" key="1">
    <citation type="journal article" date="2010" name="Appl. Environ. Microbiol.">
        <title>The genome sequence of the crenarchaeon Acidilobus saccharovorans supports a new order, Acidilobales, and suggests an important ecological role in terrestrial acidic hot springs.</title>
        <authorList>
            <person name="Mardanov A.V."/>
            <person name="Svetlitchnyi V.A."/>
            <person name="Beletsky A.V."/>
            <person name="Prokofeva M.I."/>
            <person name="Bonch-Osmolovskaya E.A."/>
            <person name="Ravin N.V."/>
            <person name="Skryabin K.G."/>
        </authorList>
    </citation>
    <scope>NUCLEOTIDE SEQUENCE [LARGE SCALE GENOMIC DNA]</scope>
    <source>
        <strain evidence="8">DSM 16705 / JCM 18335 / VKM B-2471 / 345-15</strain>
    </source>
</reference>
<feature type="transmembrane region" description="Helical" evidence="5">
    <location>
        <begin position="46"/>
        <end position="65"/>
    </location>
</feature>
<dbReference type="InterPro" id="IPR002810">
    <property type="entry name" value="NfeD-like_C"/>
</dbReference>
<dbReference type="STRING" id="666510.ASAC_0912"/>
<dbReference type="AlphaFoldDB" id="D9Q1Y0"/>
<evidence type="ECO:0000256" key="5">
    <source>
        <dbReference type="SAM" id="Phobius"/>
    </source>
</evidence>
<sequence length="143" mass="15163">MGGQASVGFFSRLRWGVGSTALVIGLTAVAAYLIATGLEHNDALRLFSGGILAIVDIIIIVAKGLERITPMKPPSESLVGRSGVVVISIRPSKPGVVRVDNELWSAISDLEIKEGSRVIVVERQGLYVKVKPVSDKNIATDKA</sequence>
<evidence type="ECO:0000256" key="4">
    <source>
        <dbReference type="ARBA" id="ARBA00023136"/>
    </source>
</evidence>
<feature type="transmembrane region" description="Helical" evidence="5">
    <location>
        <begin position="12"/>
        <end position="34"/>
    </location>
</feature>
<dbReference type="RefSeq" id="WP_013266830.1">
    <property type="nucleotide sequence ID" value="NC_014374.1"/>
</dbReference>
<dbReference type="eggNOG" id="arCOG01910">
    <property type="taxonomic scope" value="Archaea"/>
</dbReference>
<keyword evidence="3 5" id="KW-1133">Transmembrane helix</keyword>
<gene>
    <name evidence="7" type="ordered locus">ASAC_0912</name>
</gene>
<name>D9Q1Y0_ACIS3</name>
<protein>
    <recommendedName>
        <fullName evidence="6">NfeD-like C-terminal domain-containing protein</fullName>
    </recommendedName>
</protein>
<evidence type="ECO:0000256" key="3">
    <source>
        <dbReference type="ARBA" id="ARBA00022989"/>
    </source>
</evidence>
<accession>D9Q1Y0</accession>
<dbReference type="GO" id="GO:0016020">
    <property type="term" value="C:membrane"/>
    <property type="evidence" value="ECO:0007669"/>
    <property type="project" value="UniProtKB-SubCell"/>
</dbReference>
<dbReference type="Gene3D" id="2.40.50.140">
    <property type="entry name" value="Nucleic acid-binding proteins"/>
    <property type="match status" value="1"/>
</dbReference>
<dbReference type="PANTHER" id="PTHR33507:SF4">
    <property type="entry name" value="NODULATION COMPETITIVENESS PROTEIN NFED"/>
    <property type="match status" value="1"/>
</dbReference>
<dbReference type="SUPFAM" id="SSF141322">
    <property type="entry name" value="NfeD domain-like"/>
    <property type="match status" value="1"/>
</dbReference>